<dbReference type="PANTHER" id="PTHR24567:SF68">
    <property type="entry name" value="DNA-BINDING TRANSCRIPTIONAL DUAL REGULATOR CRP"/>
    <property type="match status" value="1"/>
</dbReference>
<feature type="domain" description="Cyclic nucleotide-binding" evidence="1">
    <location>
        <begin position="1"/>
        <end position="86"/>
    </location>
</feature>
<dbReference type="InterPro" id="IPR014710">
    <property type="entry name" value="RmlC-like_jellyroll"/>
</dbReference>
<accession>A0A933NYX4</accession>
<dbReference type="GO" id="GO:0005829">
    <property type="term" value="C:cytosol"/>
    <property type="evidence" value="ECO:0007669"/>
    <property type="project" value="TreeGrafter"/>
</dbReference>
<sequence length="154" mass="17072">MADILEYCKGRKAESFKSGAVLIDEGGAERKLFVLIEGQVEVLRKDTQVSYVDEPGSLFGEMSVLLDMPYSATVRALSAVKAYVLDDAIAFLASKPEIALELATLLARRLYYTTSYLVDLQQQAAGRREDLDLVDKILAQLVQTPEEPKAKKKK</sequence>
<protein>
    <submittedName>
        <fullName evidence="2">Cyclic nucleotide-binding domain-containing protein</fullName>
    </submittedName>
</protein>
<organism evidence="2 3">
    <name type="scientific">Devosia nanyangense</name>
    <dbReference type="NCBI Taxonomy" id="1228055"/>
    <lineage>
        <taxon>Bacteria</taxon>
        <taxon>Pseudomonadati</taxon>
        <taxon>Pseudomonadota</taxon>
        <taxon>Alphaproteobacteria</taxon>
        <taxon>Hyphomicrobiales</taxon>
        <taxon>Devosiaceae</taxon>
        <taxon>Devosia</taxon>
    </lineage>
</organism>
<dbReference type="EMBL" id="JACRAF010000028">
    <property type="protein sequence ID" value="MBI4922163.1"/>
    <property type="molecule type" value="Genomic_DNA"/>
</dbReference>
<dbReference type="PROSITE" id="PS50042">
    <property type="entry name" value="CNMP_BINDING_3"/>
    <property type="match status" value="1"/>
</dbReference>
<dbReference type="Pfam" id="PF00027">
    <property type="entry name" value="cNMP_binding"/>
    <property type="match status" value="1"/>
</dbReference>
<dbReference type="AlphaFoldDB" id="A0A933NYX4"/>
<dbReference type="SMART" id="SM00100">
    <property type="entry name" value="cNMP"/>
    <property type="match status" value="1"/>
</dbReference>
<proteinExistence type="predicted"/>
<dbReference type="SUPFAM" id="SSF51206">
    <property type="entry name" value="cAMP-binding domain-like"/>
    <property type="match status" value="1"/>
</dbReference>
<evidence type="ECO:0000313" key="2">
    <source>
        <dbReference type="EMBL" id="MBI4922163.1"/>
    </source>
</evidence>
<dbReference type="InterPro" id="IPR000595">
    <property type="entry name" value="cNMP-bd_dom"/>
</dbReference>
<reference evidence="2" key="1">
    <citation type="submission" date="2020-07" db="EMBL/GenBank/DDBJ databases">
        <title>Huge and variable diversity of episymbiotic CPR bacteria and DPANN archaea in groundwater ecosystems.</title>
        <authorList>
            <person name="He C.Y."/>
            <person name="Keren R."/>
            <person name="Whittaker M."/>
            <person name="Farag I.F."/>
            <person name="Doudna J."/>
            <person name="Cate J.H.D."/>
            <person name="Banfield J.F."/>
        </authorList>
    </citation>
    <scope>NUCLEOTIDE SEQUENCE</scope>
    <source>
        <strain evidence="2">NC_groundwater_1586_Pr3_B-0.1um_66_15</strain>
    </source>
</reference>
<evidence type="ECO:0000259" key="1">
    <source>
        <dbReference type="PROSITE" id="PS50042"/>
    </source>
</evidence>
<dbReference type="Proteomes" id="UP000782610">
    <property type="component" value="Unassembled WGS sequence"/>
</dbReference>
<dbReference type="CDD" id="cd00038">
    <property type="entry name" value="CAP_ED"/>
    <property type="match status" value="1"/>
</dbReference>
<dbReference type="PANTHER" id="PTHR24567">
    <property type="entry name" value="CRP FAMILY TRANSCRIPTIONAL REGULATORY PROTEIN"/>
    <property type="match status" value="1"/>
</dbReference>
<dbReference type="InterPro" id="IPR050397">
    <property type="entry name" value="Env_Response_Regulators"/>
</dbReference>
<dbReference type="Gene3D" id="2.60.120.10">
    <property type="entry name" value="Jelly Rolls"/>
    <property type="match status" value="1"/>
</dbReference>
<name>A0A933NYX4_9HYPH</name>
<dbReference type="GO" id="GO:0003700">
    <property type="term" value="F:DNA-binding transcription factor activity"/>
    <property type="evidence" value="ECO:0007669"/>
    <property type="project" value="TreeGrafter"/>
</dbReference>
<evidence type="ECO:0000313" key="3">
    <source>
        <dbReference type="Proteomes" id="UP000782610"/>
    </source>
</evidence>
<gene>
    <name evidence="2" type="ORF">HY834_10460</name>
</gene>
<dbReference type="InterPro" id="IPR018490">
    <property type="entry name" value="cNMP-bd_dom_sf"/>
</dbReference>
<comment type="caution">
    <text evidence="2">The sequence shown here is derived from an EMBL/GenBank/DDBJ whole genome shotgun (WGS) entry which is preliminary data.</text>
</comment>